<gene>
    <name evidence="7" type="primary">LOC114464830</name>
</gene>
<reference evidence="7" key="3">
    <citation type="submission" date="2025-09" db="UniProtKB">
        <authorList>
            <consortium name="Ensembl"/>
        </authorList>
    </citation>
    <scope>IDENTIFICATION</scope>
</reference>
<dbReference type="PANTHER" id="PTHR24369:SF213">
    <property type="entry name" value="INSULIN LIKE GROWTH FACTOR BINDING PROTEIN ACID LABILE SUBUNIT"/>
    <property type="match status" value="1"/>
</dbReference>
<dbReference type="InterPro" id="IPR050541">
    <property type="entry name" value="LRR_TM_domain-containing"/>
</dbReference>
<dbReference type="SMART" id="SM00082">
    <property type="entry name" value="LRRCT"/>
    <property type="match status" value="2"/>
</dbReference>
<keyword evidence="3" id="KW-0677">Repeat</keyword>
<dbReference type="GO" id="GO:0005886">
    <property type="term" value="C:plasma membrane"/>
    <property type="evidence" value="ECO:0007669"/>
    <property type="project" value="TreeGrafter"/>
</dbReference>
<dbReference type="Proteomes" id="UP000694680">
    <property type="component" value="Chromosome 6"/>
</dbReference>
<dbReference type="PROSITE" id="PS51450">
    <property type="entry name" value="LRR"/>
    <property type="match status" value="2"/>
</dbReference>
<dbReference type="PANTHER" id="PTHR24369">
    <property type="entry name" value="ANTIGEN BSP, PUTATIVE-RELATED"/>
    <property type="match status" value="1"/>
</dbReference>
<reference evidence="7" key="2">
    <citation type="submission" date="2025-08" db="UniProtKB">
        <authorList>
            <consortium name="Ensembl"/>
        </authorList>
    </citation>
    <scope>IDENTIFICATION</scope>
</reference>
<dbReference type="SMART" id="SM00369">
    <property type="entry name" value="LRR_TYP"/>
    <property type="match status" value="5"/>
</dbReference>
<accession>A0A8C5DLW1</accession>
<feature type="signal peptide" evidence="5">
    <location>
        <begin position="1"/>
        <end position="22"/>
    </location>
</feature>
<dbReference type="AlphaFoldDB" id="A0A8C5DLW1"/>
<dbReference type="SUPFAM" id="SSF52058">
    <property type="entry name" value="L domain-like"/>
    <property type="match status" value="1"/>
</dbReference>
<sequence>MRMVRPLLLASLLLLLIPSIEMKRPGKGRGLKGARHRLTRDKVRGTGRHGRSRASRLVPSSCSESTEAGEVFVDCQDRHLSVVPASNSWSQLPKHLLLARNRIKFLRDGTFLGYEGLTSLDLQQNRISLIEDGAFEGLTELTTLLLQHNHLGTLTEEALIPMPKLHYLRLYDNPWMCLCPMESLIRTLQLPSNRNLANHARCAEPLRFKNTKLKQVDPEMLCKEFDPAIDQQGDQTDPSGPLDPIPFRRQDATTLCHTYFFPQVRMDCSNRGLTEAPTGIPDDVVQIDLSRNSISHLKTKSFHGLRSLRTLNLSQNHLEHLDTGSLSGLLHLRELDLTENSLHFIQYGVLEDLYFLSQLKLGGNPWMCDYNIHYMMYWLRLHSGVKHSGLICRAPLDHAGNSVEEYVHDYNRGCPNERKPSREDQEQLNTALEVQGELEEELEPSHLRKPKKYEIIRLS</sequence>
<protein>
    <submittedName>
        <fullName evidence="7">Leucine-rich repeat-containing protein 17-like</fullName>
    </submittedName>
</protein>
<proteinExistence type="predicted"/>
<feature type="chain" id="PRO_5035000616" evidence="5">
    <location>
        <begin position="23"/>
        <end position="459"/>
    </location>
</feature>
<evidence type="ECO:0000313" key="8">
    <source>
        <dbReference type="Proteomes" id="UP000694680"/>
    </source>
</evidence>
<dbReference type="InterPro" id="IPR003591">
    <property type="entry name" value="Leu-rich_rpt_typical-subtyp"/>
</dbReference>
<dbReference type="OrthoDB" id="1741314at2759"/>
<evidence type="ECO:0000256" key="2">
    <source>
        <dbReference type="ARBA" id="ARBA00022729"/>
    </source>
</evidence>
<dbReference type="GeneID" id="114464830"/>
<evidence type="ECO:0000256" key="4">
    <source>
        <dbReference type="SAM" id="MobiDB-lite"/>
    </source>
</evidence>
<evidence type="ECO:0000313" key="7">
    <source>
        <dbReference type="Ensembl" id="ENSGWIP00000007301.1"/>
    </source>
</evidence>
<dbReference type="RefSeq" id="XP_028305230.1">
    <property type="nucleotide sequence ID" value="XM_028449429.1"/>
</dbReference>
<evidence type="ECO:0000256" key="3">
    <source>
        <dbReference type="ARBA" id="ARBA00022737"/>
    </source>
</evidence>
<dbReference type="InterPro" id="IPR032675">
    <property type="entry name" value="LRR_dom_sf"/>
</dbReference>
<evidence type="ECO:0000256" key="1">
    <source>
        <dbReference type="ARBA" id="ARBA00022614"/>
    </source>
</evidence>
<dbReference type="InterPro" id="IPR000483">
    <property type="entry name" value="Cys-rich_flank_reg_C"/>
</dbReference>
<dbReference type="Gene3D" id="3.80.10.10">
    <property type="entry name" value="Ribonuclease Inhibitor"/>
    <property type="match status" value="2"/>
</dbReference>
<feature type="domain" description="LRRCT" evidence="6">
    <location>
        <begin position="364"/>
        <end position="415"/>
    </location>
</feature>
<dbReference type="Ensembl" id="ENSGWIT00000008091.1">
    <property type="protein sequence ID" value="ENSGWIP00000007301.1"/>
    <property type="gene ID" value="ENSGWIG00000004261.1"/>
</dbReference>
<evidence type="ECO:0000259" key="6">
    <source>
        <dbReference type="SMART" id="SM00082"/>
    </source>
</evidence>
<feature type="domain" description="LRRCT" evidence="6">
    <location>
        <begin position="173"/>
        <end position="223"/>
    </location>
</feature>
<name>A0A8C5DLW1_GOUWI</name>
<keyword evidence="8" id="KW-1185">Reference proteome</keyword>
<keyword evidence="1" id="KW-0433">Leucine-rich repeat</keyword>
<keyword evidence="2 5" id="KW-0732">Signal</keyword>
<dbReference type="Pfam" id="PF13855">
    <property type="entry name" value="LRR_8"/>
    <property type="match status" value="2"/>
</dbReference>
<feature type="compositionally biased region" description="Basic residues" evidence="4">
    <location>
        <begin position="26"/>
        <end position="54"/>
    </location>
</feature>
<dbReference type="InterPro" id="IPR001611">
    <property type="entry name" value="Leu-rich_rpt"/>
</dbReference>
<feature type="region of interest" description="Disordered" evidence="4">
    <location>
        <begin position="26"/>
        <end position="62"/>
    </location>
</feature>
<reference evidence="7" key="1">
    <citation type="submission" date="2020-06" db="EMBL/GenBank/DDBJ databases">
        <authorList>
            <consortium name="Wellcome Sanger Institute Data Sharing"/>
        </authorList>
    </citation>
    <scope>NUCLEOTIDE SEQUENCE [LARGE SCALE GENOMIC DNA]</scope>
</reference>
<organism evidence="7 8">
    <name type="scientific">Gouania willdenowi</name>
    <name type="common">Blunt-snouted clingfish</name>
    <name type="synonym">Lepadogaster willdenowi</name>
    <dbReference type="NCBI Taxonomy" id="441366"/>
    <lineage>
        <taxon>Eukaryota</taxon>
        <taxon>Metazoa</taxon>
        <taxon>Chordata</taxon>
        <taxon>Craniata</taxon>
        <taxon>Vertebrata</taxon>
        <taxon>Euteleostomi</taxon>
        <taxon>Actinopterygii</taxon>
        <taxon>Neopterygii</taxon>
        <taxon>Teleostei</taxon>
        <taxon>Neoteleostei</taxon>
        <taxon>Acanthomorphata</taxon>
        <taxon>Ovalentaria</taxon>
        <taxon>Blenniimorphae</taxon>
        <taxon>Blenniiformes</taxon>
        <taxon>Gobiesocoidei</taxon>
        <taxon>Gobiesocidae</taxon>
        <taxon>Gobiesocinae</taxon>
        <taxon>Gouania</taxon>
    </lineage>
</organism>
<evidence type="ECO:0000256" key="5">
    <source>
        <dbReference type="SAM" id="SignalP"/>
    </source>
</evidence>